<dbReference type="InterPro" id="IPR011324">
    <property type="entry name" value="Cytotoxic_necrot_fac-like_cat"/>
</dbReference>
<dbReference type="InterPro" id="IPR003730">
    <property type="entry name" value="Cu_polyphenol_OxRdtase"/>
</dbReference>
<comment type="catalytic activity">
    <reaction evidence="10">
        <text>S-methyl-5'-thioadenosine + phosphate = 5-(methylsulfanyl)-alpha-D-ribose 1-phosphate + adenine</text>
        <dbReference type="Rhea" id="RHEA:11852"/>
        <dbReference type="ChEBI" id="CHEBI:16708"/>
        <dbReference type="ChEBI" id="CHEBI:17509"/>
        <dbReference type="ChEBI" id="CHEBI:43474"/>
        <dbReference type="ChEBI" id="CHEBI:58533"/>
        <dbReference type="EC" id="2.4.2.28"/>
    </reaction>
    <physiologicalReaction direction="left-to-right" evidence="10">
        <dbReference type="Rhea" id="RHEA:11853"/>
    </physiologicalReaction>
</comment>
<dbReference type="PANTHER" id="PTHR30616:SF2">
    <property type="entry name" value="PURINE NUCLEOSIDE PHOSPHORYLASE LACC1"/>
    <property type="match status" value="1"/>
</dbReference>
<dbReference type="InterPro" id="IPR047201">
    <property type="entry name" value="ERI-1_3'hExo-like"/>
</dbReference>
<comment type="catalytic activity">
    <reaction evidence="9">
        <text>adenosine + phosphate = alpha-D-ribose 1-phosphate + adenine</text>
        <dbReference type="Rhea" id="RHEA:27642"/>
        <dbReference type="ChEBI" id="CHEBI:16335"/>
        <dbReference type="ChEBI" id="CHEBI:16708"/>
        <dbReference type="ChEBI" id="CHEBI:43474"/>
        <dbReference type="ChEBI" id="CHEBI:57720"/>
        <dbReference type="EC" id="2.4.2.1"/>
    </reaction>
    <physiologicalReaction direction="left-to-right" evidence="9">
        <dbReference type="Rhea" id="RHEA:27643"/>
    </physiologicalReaction>
</comment>
<dbReference type="CDD" id="cd16833">
    <property type="entry name" value="YfiH"/>
    <property type="match status" value="1"/>
</dbReference>
<proteinExistence type="inferred from homology"/>
<evidence type="ECO:0000256" key="7">
    <source>
        <dbReference type="ARBA" id="ARBA00022833"/>
    </source>
</evidence>
<comment type="catalytic activity">
    <reaction evidence="1">
        <text>inosine + phosphate = alpha-D-ribose 1-phosphate + hypoxanthine</text>
        <dbReference type="Rhea" id="RHEA:27646"/>
        <dbReference type="ChEBI" id="CHEBI:17368"/>
        <dbReference type="ChEBI" id="CHEBI:17596"/>
        <dbReference type="ChEBI" id="CHEBI:43474"/>
        <dbReference type="ChEBI" id="CHEBI:57720"/>
        <dbReference type="EC" id="2.4.2.1"/>
    </reaction>
    <physiologicalReaction direction="left-to-right" evidence="1">
        <dbReference type="Rhea" id="RHEA:27647"/>
    </physiologicalReaction>
</comment>
<dbReference type="PANTHER" id="PTHR30616">
    <property type="entry name" value="UNCHARACTERIZED PROTEIN YFIH"/>
    <property type="match status" value="1"/>
</dbReference>
<dbReference type="Proteomes" id="UP001299220">
    <property type="component" value="Unassembled WGS sequence"/>
</dbReference>
<accession>A0ABS9CR37</accession>
<evidence type="ECO:0000256" key="10">
    <source>
        <dbReference type="ARBA" id="ARBA00049893"/>
    </source>
</evidence>
<evidence type="ECO:0000256" key="5">
    <source>
        <dbReference type="ARBA" id="ARBA00022723"/>
    </source>
</evidence>
<evidence type="ECO:0000256" key="2">
    <source>
        <dbReference type="ARBA" id="ARBA00003215"/>
    </source>
</evidence>
<dbReference type="SUPFAM" id="SSF64438">
    <property type="entry name" value="CNF1/YfiH-like putative cysteine hydrolases"/>
    <property type="match status" value="1"/>
</dbReference>
<protein>
    <submittedName>
        <fullName evidence="12">Peptidoglycan editing factor PgeF</fullName>
    </submittedName>
</protein>
<feature type="domain" description="Exonuclease" evidence="11">
    <location>
        <begin position="2"/>
        <end position="182"/>
    </location>
</feature>
<gene>
    <name evidence="12" type="primary">pgeF</name>
    <name evidence="12" type="ORF">JQM67_11595</name>
</gene>
<dbReference type="RefSeq" id="WP_235324265.1">
    <property type="nucleotide sequence ID" value="NZ_JAFBIT010000003.1"/>
</dbReference>
<evidence type="ECO:0000256" key="3">
    <source>
        <dbReference type="ARBA" id="ARBA00007353"/>
    </source>
</evidence>
<evidence type="ECO:0000256" key="9">
    <source>
        <dbReference type="ARBA" id="ARBA00048968"/>
    </source>
</evidence>
<sequence>MNIIVLDLEWNGAYSRRLHGFINEIIEFGAVKLDKKLNITDRFSCFVKPQVAKKISSVISDLTSITDENLTNALSFMQVVSRFKKWAGDGVIATWGTSDILVLIENCRYFGGEETVPFLQRYVDLQAYCEQMLGQDGREQLGLSKAAELAGVEDTALDHHRALDDSVLSAMVLEKLFTRESFHGFVQDCTDPEFYRRITFKTTYICDVNSPLIERHHLKFTCEKCGGEAKRRSKWTVKNKSLRSTFKCVDCGYEFCGQLRVKQKYEGIIVSRKSIPLPKIENPRKAEPMKIENMQLSIENGVGLLTFPAWASLPGVTHGFSTRIGGVSRNEFAAMNLGFNRGDSDENVAENFHRMAAALHIPVENITAGAQDHHTNVRRVTMENAGTGVWKPKDMESIDGLVTDEKSLPLMVYCADCVPLYFYDPKHGAIGLSHAGWRGTVSGMAKATVEKMQAEFGTDPADLLAAIGPSIAKECFEVDEPCAAEFLALSGSDGFVTDDGNGKFHVDLWACNRQFMLESGVKPENITVGGVCSMCNSDLIFSHRVTKGKRGSNAAFLMLRADAPDAV</sequence>
<dbReference type="Gene3D" id="3.30.420.10">
    <property type="entry name" value="Ribonuclease H-like superfamily/Ribonuclease H"/>
    <property type="match status" value="1"/>
</dbReference>
<dbReference type="SMART" id="SM00479">
    <property type="entry name" value="EXOIII"/>
    <property type="match status" value="1"/>
</dbReference>
<dbReference type="Pfam" id="PF00929">
    <property type="entry name" value="RNase_T"/>
    <property type="match status" value="1"/>
</dbReference>
<comment type="function">
    <text evidence="2">Purine nucleoside enzyme that catalyzes the phosphorolysis of adenosine and inosine nucleosides, yielding D-ribose 1-phosphate and the respective free bases, adenine and hypoxanthine. Also catalyzes the phosphorolysis of S-methyl-5'-thioadenosine into adenine and S-methyl-5-thio-alpha-D-ribose 1-phosphate. Also has adenosine deaminase activity.</text>
</comment>
<evidence type="ECO:0000259" key="11">
    <source>
        <dbReference type="SMART" id="SM00479"/>
    </source>
</evidence>
<dbReference type="EMBL" id="JAFBIT010000003">
    <property type="protein sequence ID" value="MCF2653245.1"/>
    <property type="molecule type" value="Genomic_DNA"/>
</dbReference>
<name>A0ABS9CR37_9FIRM</name>
<comment type="caution">
    <text evidence="12">The sequence shown here is derived from an EMBL/GenBank/DDBJ whole genome shotgun (WGS) entry which is preliminary data.</text>
</comment>
<dbReference type="NCBIfam" id="TIGR00726">
    <property type="entry name" value="peptidoglycan editing factor PgeF"/>
    <property type="match status" value="1"/>
</dbReference>
<evidence type="ECO:0000256" key="4">
    <source>
        <dbReference type="ARBA" id="ARBA00022679"/>
    </source>
</evidence>
<keyword evidence="4" id="KW-0808">Transferase</keyword>
<dbReference type="InterPro" id="IPR013520">
    <property type="entry name" value="Ribonucl_H"/>
</dbReference>
<dbReference type="InterPro" id="IPR012337">
    <property type="entry name" value="RNaseH-like_sf"/>
</dbReference>
<keyword evidence="7" id="KW-0862">Zinc</keyword>
<evidence type="ECO:0000256" key="6">
    <source>
        <dbReference type="ARBA" id="ARBA00022801"/>
    </source>
</evidence>
<dbReference type="SUPFAM" id="SSF53098">
    <property type="entry name" value="Ribonuclease H-like"/>
    <property type="match status" value="1"/>
</dbReference>
<evidence type="ECO:0000256" key="1">
    <source>
        <dbReference type="ARBA" id="ARBA00000553"/>
    </source>
</evidence>
<evidence type="ECO:0000313" key="13">
    <source>
        <dbReference type="Proteomes" id="UP001299220"/>
    </source>
</evidence>
<keyword evidence="13" id="KW-1185">Reference proteome</keyword>
<organism evidence="12 13">
    <name type="scientific">Anaeromassilibacillus senegalensis</name>
    <dbReference type="NCBI Taxonomy" id="1673717"/>
    <lineage>
        <taxon>Bacteria</taxon>
        <taxon>Bacillati</taxon>
        <taxon>Bacillota</taxon>
        <taxon>Clostridia</taxon>
        <taxon>Eubacteriales</taxon>
        <taxon>Acutalibacteraceae</taxon>
        <taxon>Anaeromassilibacillus</taxon>
    </lineage>
</organism>
<dbReference type="CDD" id="cd06133">
    <property type="entry name" value="ERI-1_3'hExo_like"/>
    <property type="match status" value="1"/>
</dbReference>
<reference evidence="12 13" key="1">
    <citation type="submission" date="2020-12" db="EMBL/GenBank/DDBJ databases">
        <title>Whole genome sequences of gut porcine anaerobes.</title>
        <authorList>
            <person name="Kubasova T."/>
            <person name="Jahodarova E."/>
            <person name="Rychlik I."/>
        </authorList>
    </citation>
    <scope>NUCLEOTIDE SEQUENCE [LARGE SCALE GENOMIC DNA]</scope>
    <source>
        <strain evidence="12 13">An867</strain>
    </source>
</reference>
<dbReference type="Pfam" id="PF02578">
    <property type="entry name" value="Cu-oxidase_4"/>
    <property type="match status" value="1"/>
</dbReference>
<dbReference type="InterPro" id="IPR038371">
    <property type="entry name" value="Cu_polyphenol_OxRdtase_sf"/>
</dbReference>
<comment type="catalytic activity">
    <reaction evidence="8">
        <text>adenosine + H2O + H(+) = inosine + NH4(+)</text>
        <dbReference type="Rhea" id="RHEA:24408"/>
        <dbReference type="ChEBI" id="CHEBI:15377"/>
        <dbReference type="ChEBI" id="CHEBI:15378"/>
        <dbReference type="ChEBI" id="CHEBI:16335"/>
        <dbReference type="ChEBI" id="CHEBI:17596"/>
        <dbReference type="ChEBI" id="CHEBI:28938"/>
        <dbReference type="EC" id="3.5.4.4"/>
    </reaction>
    <physiologicalReaction direction="left-to-right" evidence="8">
        <dbReference type="Rhea" id="RHEA:24409"/>
    </physiologicalReaction>
</comment>
<keyword evidence="5" id="KW-0479">Metal-binding</keyword>
<keyword evidence="6" id="KW-0378">Hydrolase</keyword>
<evidence type="ECO:0000256" key="8">
    <source>
        <dbReference type="ARBA" id="ARBA00047989"/>
    </source>
</evidence>
<dbReference type="Gene3D" id="3.60.140.10">
    <property type="entry name" value="CNF1/YfiH-like putative cysteine hydrolases"/>
    <property type="match status" value="1"/>
</dbReference>
<evidence type="ECO:0000313" key="12">
    <source>
        <dbReference type="EMBL" id="MCF2653245.1"/>
    </source>
</evidence>
<comment type="similarity">
    <text evidence="3">Belongs to the purine nucleoside phosphorylase YfiH/LACC1 family.</text>
</comment>
<dbReference type="InterPro" id="IPR036397">
    <property type="entry name" value="RNaseH_sf"/>
</dbReference>